<evidence type="ECO:0000313" key="1">
    <source>
        <dbReference type="EMBL" id="HIV74987.1"/>
    </source>
</evidence>
<dbReference type="AlphaFoldDB" id="A0A9D1PN07"/>
<gene>
    <name evidence="1" type="ORF">H9895_07930</name>
</gene>
<name>A0A9D1PN07_9BACI</name>
<sequence length="184" mass="21543">MIDETKQSLTIEERTNLVQVLEERFENHSYRHETVTWEDVEQKLTDDILLSLYWMEETGGEPDVILFEEGLGYVDCVKETPEGRRSVCYDDEALQKRKKYKPDNSAQNMASQMGIGLVTETEYEQLQRVEKVDLKTSSWIQTDEKTRSLGGAIFGDRRYDRVFIYHNGADSYYKVRGFRGVIYL</sequence>
<comment type="caution">
    <text evidence="1">The sequence shown here is derived from an EMBL/GenBank/DDBJ whole genome shotgun (WGS) entry which is preliminary data.</text>
</comment>
<dbReference type="InterPro" id="IPR025352">
    <property type="entry name" value="DUF4256"/>
</dbReference>
<dbReference type="Proteomes" id="UP000823937">
    <property type="component" value="Unassembled WGS sequence"/>
</dbReference>
<reference evidence="1" key="2">
    <citation type="submission" date="2021-04" db="EMBL/GenBank/DDBJ databases">
        <authorList>
            <person name="Gilroy R."/>
        </authorList>
    </citation>
    <scope>NUCLEOTIDE SEQUENCE</scope>
    <source>
        <strain evidence="1">CHK169-2315</strain>
    </source>
</reference>
<reference evidence="1" key="1">
    <citation type="journal article" date="2021" name="PeerJ">
        <title>Extensive microbial diversity within the chicken gut microbiome revealed by metagenomics and culture.</title>
        <authorList>
            <person name="Gilroy R."/>
            <person name="Ravi A."/>
            <person name="Getino M."/>
            <person name="Pursley I."/>
            <person name="Horton D.L."/>
            <person name="Alikhan N.F."/>
            <person name="Baker D."/>
            <person name="Gharbi K."/>
            <person name="Hall N."/>
            <person name="Watson M."/>
            <person name="Adriaenssens E.M."/>
            <person name="Foster-Nyarko E."/>
            <person name="Jarju S."/>
            <person name="Secka A."/>
            <person name="Antonio M."/>
            <person name="Oren A."/>
            <person name="Chaudhuri R.R."/>
            <person name="La Ragione R."/>
            <person name="Hildebrand F."/>
            <person name="Pallen M.J."/>
        </authorList>
    </citation>
    <scope>NUCLEOTIDE SEQUENCE</scope>
    <source>
        <strain evidence="1">CHK169-2315</strain>
    </source>
</reference>
<protein>
    <submittedName>
        <fullName evidence="1">DUF4256 domain-containing protein</fullName>
    </submittedName>
</protein>
<evidence type="ECO:0000313" key="2">
    <source>
        <dbReference type="Proteomes" id="UP000823937"/>
    </source>
</evidence>
<accession>A0A9D1PN07</accession>
<proteinExistence type="predicted"/>
<organism evidence="1 2">
    <name type="scientific">Candidatus Pseudogracilibacillus intestinigallinarum</name>
    <dbReference type="NCBI Taxonomy" id="2838742"/>
    <lineage>
        <taxon>Bacteria</taxon>
        <taxon>Bacillati</taxon>
        <taxon>Bacillota</taxon>
        <taxon>Bacilli</taxon>
        <taxon>Bacillales</taxon>
        <taxon>Bacillaceae</taxon>
        <taxon>Pseudogracilibacillus</taxon>
    </lineage>
</organism>
<dbReference type="EMBL" id="DXHX01000122">
    <property type="protein sequence ID" value="HIV74987.1"/>
    <property type="molecule type" value="Genomic_DNA"/>
</dbReference>
<dbReference type="Pfam" id="PF14066">
    <property type="entry name" value="DUF4256"/>
    <property type="match status" value="1"/>
</dbReference>